<accession>A0A6B0U7Y7</accession>
<reference evidence="2" key="1">
    <citation type="submission" date="2019-12" db="EMBL/GenBank/DDBJ databases">
        <title>An insight into the sialome of adult female Ixodes ricinus ticks feeding for 6 days.</title>
        <authorList>
            <person name="Perner J."/>
            <person name="Ribeiro J.M.C."/>
        </authorList>
    </citation>
    <scope>NUCLEOTIDE SEQUENCE</scope>
    <source>
        <strain evidence="2">Semi-engorged</strain>
        <tissue evidence="2">Salivary glands</tissue>
    </source>
</reference>
<feature type="chain" id="PRO_5025455267" evidence="1">
    <location>
        <begin position="27"/>
        <end position="91"/>
    </location>
</feature>
<protein>
    <submittedName>
        <fullName evidence="2">Putative secreted protein</fullName>
    </submittedName>
</protein>
<proteinExistence type="predicted"/>
<dbReference type="EMBL" id="GIFC01004438">
    <property type="protein sequence ID" value="MXU86521.1"/>
    <property type="molecule type" value="Transcribed_RNA"/>
</dbReference>
<sequence>MLHGKRKLSFPCLLFLAPSLPKQDVSDDIDCTDSKCRGKTRKLKAKAAQAPREFAGTCNRTVRIVPLGTLADTLVIYRETRHIMSPTFQAW</sequence>
<keyword evidence="1" id="KW-0732">Signal</keyword>
<dbReference type="AlphaFoldDB" id="A0A6B0U7Y7"/>
<evidence type="ECO:0000313" key="2">
    <source>
        <dbReference type="EMBL" id="MXU86521.1"/>
    </source>
</evidence>
<name>A0A6B0U7Y7_IXORI</name>
<evidence type="ECO:0000256" key="1">
    <source>
        <dbReference type="SAM" id="SignalP"/>
    </source>
</evidence>
<feature type="signal peptide" evidence="1">
    <location>
        <begin position="1"/>
        <end position="26"/>
    </location>
</feature>
<organism evidence="2">
    <name type="scientific">Ixodes ricinus</name>
    <name type="common">Common tick</name>
    <name type="synonym">Acarus ricinus</name>
    <dbReference type="NCBI Taxonomy" id="34613"/>
    <lineage>
        <taxon>Eukaryota</taxon>
        <taxon>Metazoa</taxon>
        <taxon>Ecdysozoa</taxon>
        <taxon>Arthropoda</taxon>
        <taxon>Chelicerata</taxon>
        <taxon>Arachnida</taxon>
        <taxon>Acari</taxon>
        <taxon>Parasitiformes</taxon>
        <taxon>Ixodida</taxon>
        <taxon>Ixodoidea</taxon>
        <taxon>Ixodidae</taxon>
        <taxon>Ixodinae</taxon>
        <taxon>Ixodes</taxon>
    </lineage>
</organism>